<dbReference type="PANTHER" id="PTHR11142">
    <property type="entry name" value="PSEUDOURIDYLATE SYNTHASE"/>
    <property type="match status" value="1"/>
</dbReference>
<keyword evidence="6" id="KW-0819">tRNA processing</keyword>
<dbReference type="InterPro" id="IPR020103">
    <property type="entry name" value="PsdUridine_synth_cat_dom_sf"/>
</dbReference>
<dbReference type="GO" id="GO:1990481">
    <property type="term" value="P:mRNA pseudouridine synthesis"/>
    <property type="evidence" value="ECO:0007669"/>
    <property type="project" value="TreeGrafter"/>
</dbReference>
<evidence type="ECO:0000256" key="10">
    <source>
        <dbReference type="ARBA" id="ARBA00053072"/>
    </source>
</evidence>
<feature type="domain" description="Pseudouridine synthase I TruA alpha/beta" evidence="17">
    <location>
        <begin position="445"/>
        <end position="549"/>
    </location>
</feature>
<evidence type="ECO:0000256" key="11">
    <source>
        <dbReference type="ARBA" id="ARBA00073968"/>
    </source>
</evidence>
<dbReference type="InterPro" id="IPR001406">
    <property type="entry name" value="PsdUridine_synth_TruA"/>
</dbReference>
<sequence length="658" mass="74437">MSERKQATNVEARTWKPAAKSRDREQNTRRGDARGGGKTRGARGGRNKRSDMGRAEWSRTSIDKRARHEENRQAAKRLRLNGQEPILPIYATQFSKEEIEREPRNPKKKVAVMMGYSGSGYKGMQLNHNERTIEGDLFKALVAAGAISKANADDPKKSALIRCARTDKGVHAAGNIVSMKLIVEDPHIVSKINENLSPQIRVFGIERTNGSFSAYQYCDSRIYEYLIPTHCFLPPHPSSYLGKKLVDLAEEANDLRGYEERQEDVSSYWVETEEKYIRPVLERVESSIQSLAHRAIHDVNVKEAEKKLLETTGLKNELGEDKTSKTGAGSVRDLDSIPNTDAIDQETPNVDLLKVTASDVHEPITMDDAEFQKSNSLSANGDQDPEAQESTTDRMPHCTTKGLHSEQVSALDTAIKQLRSAYISAKKTYRIHPRRLERVRSTLSRYVGTQNYHNYTVEKSFKDASAKRVIKSFVVASDPIIIGDTEWLSLKVHGQSFMMHQIRKMVTMAALVVRCGCHEGRVQDSYMADKLSIPKAPGLGLLLERPVFDTYNERLAGQFDREPVDFKKYEKEVEEFKQREIYERIFREEERDNTFYSFFAAIDNLKSSQLLYLSSMGLAATKDNNTPHTSKLIGTNDAVLIESDEDEDRTMVDNDVDT</sequence>
<dbReference type="InterPro" id="IPR020095">
    <property type="entry name" value="PsdUridine_synth_TruA_C"/>
</dbReference>
<dbReference type="PANTHER" id="PTHR11142:SF4">
    <property type="entry name" value="PSEUDOURIDYLATE SYNTHASE 1 HOMOLOG"/>
    <property type="match status" value="1"/>
</dbReference>
<feature type="binding site" evidence="15">
    <location>
        <position position="223"/>
    </location>
    <ligand>
        <name>substrate</name>
    </ligand>
</feature>
<comment type="catalytic activity">
    <reaction evidence="9">
        <text>a uridine in tRNA = a pseudouridine in tRNA</text>
        <dbReference type="Rhea" id="RHEA:54572"/>
        <dbReference type="Rhea" id="RHEA-COMP:13339"/>
        <dbReference type="Rhea" id="RHEA-COMP:13934"/>
        <dbReference type="ChEBI" id="CHEBI:65314"/>
        <dbReference type="ChEBI" id="CHEBI:65315"/>
    </reaction>
</comment>
<accession>A0A8H3ICX7</accession>
<dbReference type="GO" id="GO:0031120">
    <property type="term" value="P:snRNA pseudouridine synthesis"/>
    <property type="evidence" value="ECO:0007669"/>
    <property type="project" value="UniProtKB-ARBA"/>
</dbReference>
<dbReference type="CDD" id="cd02568">
    <property type="entry name" value="PseudoU_synth_PUS1_PUS2"/>
    <property type="match status" value="1"/>
</dbReference>
<name>A0A8H3ICX7_9LECA</name>
<dbReference type="OrthoDB" id="10256309at2759"/>
<dbReference type="GO" id="GO:0009982">
    <property type="term" value="F:pseudouridine synthase activity"/>
    <property type="evidence" value="ECO:0007669"/>
    <property type="project" value="InterPro"/>
</dbReference>
<dbReference type="InterPro" id="IPR020094">
    <property type="entry name" value="TruA/RsuA/RluB/E/F_N"/>
</dbReference>
<dbReference type="EMBL" id="CAJPDS010000013">
    <property type="protein sequence ID" value="CAF9913838.1"/>
    <property type="molecule type" value="Genomic_DNA"/>
</dbReference>
<dbReference type="GO" id="GO:0005634">
    <property type="term" value="C:nucleus"/>
    <property type="evidence" value="ECO:0007669"/>
    <property type="project" value="UniProtKB-SubCell"/>
</dbReference>
<evidence type="ECO:0000256" key="12">
    <source>
        <dbReference type="ARBA" id="ARBA00079072"/>
    </source>
</evidence>
<evidence type="ECO:0000256" key="6">
    <source>
        <dbReference type="ARBA" id="ARBA00022694"/>
    </source>
</evidence>
<evidence type="ECO:0000256" key="3">
    <source>
        <dbReference type="ARBA" id="ARBA00004123"/>
    </source>
</evidence>
<evidence type="ECO:0000259" key="17">
    <source>
        <dbReference type="Pfam" id="PF01416"/>
    </source>
</evidence>
<feature type="region of interest" description="Disordered" evidence="16">
    <location>
        <begin position="375"/>
        <end position="395"/>
    </location>
</feature>
<dbReference type="AlphaFoldDB" id="A0A8H3ICX7"/>
<dbReference type="Gene3D" id="3.30.70.660">
    <property type="entry name" value="Pseudouridine synthase I, catalytic domain, C-terminal subdomain"/>
    <property type="match status" value="1"/>
</dbReference>
<dbReference type="InterPro" id="IPR020097">
    <property type="entry name" value="PsdUridine_synth_TruA_a/b_dom"/>
</dbReference>
<evidence type="ECO:0000256" key="8">
    <source>
        <dbReference type="ARBA" id="ARBA00023242"/>
    </source>
</evidence>
<evidence type="ECO:0000256" key="1">
    <source>
        <dbReference type="ARBA" id="ARBA00001166"/>
    </source>
</evidence>
<dbReference type="GO" id="GO:0003723">
    <property type="term" value="F:RNA binding"/>
    <property type="evidence" value="ECO:0007669"/>
    <property type="project" value="InterPro"/>
</dbReference>
<dbReference type="InterPro" id="IPR041708">
    <property type="entry name" value="PUS1/PUS2-like"/>
</dbReference>
<dbReference type="FunFam" id="3.30.70.580:FF:000002">
    <property type="entry name" value="tRNA pseudouridine synthase"/>
    <property type="match status" value="1"/>
</dbReference>
<dbReference type="GO" id="GO:0006397">
    <property type="term" value="P:mRNA processing"/>
    <property type="evidence" value="ECO:0007669"/>
    <property type="project" value="UniProtKB-KW"/>
</dbReference>
<comment type="catalytic activity">
    <reaction evidence="2">
        <text>uridine in snRNA = pseudouridine in snRNA</text>
        <dbReference type="Rhea" id="RHEA:51124"/>
        <dbReference type="Rhea" id="RHEA-COMP:12891"/>
        <dbReference type="Rhea" id="RHEA-COMP:12892"/>
        <dbReference type="ChEBI" id="CHEBI:65314"/>
        <dbReference type="ChEBI" id="CHEBI:65315"/>
    </reaction>
</comment>
<dbReference type="SUPFAM" id="SSF55120">
    <property type="entry name" value="Pseudouridine synthase"/>
    <property type="match status" value="1"/>
</dbReference>
<evidence type="ECO:0000256" key="5">
    <source>
        <dbReference type="ARBA" id="ARBA00022664"/>
    </source>
</evidence>
<comment type="similarity">
    <text evidence="4">Belongs to the tRNA pseudouridine synthase TruA family.</text>
</comment>
<keyword evidence="19" id="KW-1185">Reference proteome</keyword>
<evidence type="ECO:0000256" key="13">
    <source>
        <dbReference type="ARBA" id="ARBA00080858"/>
    </source>
</evidence>
<reference evidence="18" key="1">
    <citation type="submission" date="2021-03" db="EMBL/GenBank/DDBJ databases">
        <authorList>
            <person name="Tagirdzhanova G."/>
        </authorList>
    </citation>
    <scope>NUCLEOTIDE SEQUENCE</scope>
</reference>
<dbReference type="Proteomes" id="UP000664521">
    <property type="component" value="Unassembled WGS sequence"/>
</dbReference>
<evidence type="ECO:0000313" key="18">
    <source>
        <dbReference type="EMBL" id="CAF9913838.1"/>
    </source>
</evidence>
<keyword evidence="7" id="KW-0413">Isomerase</keyword>
<dbReference type="Gene3D" id="3.30.70.580">
    <property type="entry name" value="Pseudouridine synthase I, catalytic domain, N-terminal subdomain"/>
    <property type="match status" value="1"/>
</dbReference>
<keyword evidence="5" id="KW-0507">mRNA processing</keyword>
<evidence type="ECO:0000256" key="7">
    <source>
        <dbReference type="ARBA" id="ARBA00023235"/>
    </source>
</evidence>
<feature type="compositionally biased region" description="Basic and acidic residues" evidence="16">
    <location>
        <begin position="20"/>
        <end position="35"/>
    </location>
</feature>
<comment type="caution">
    <text evidence="18">The sequence shown here is derived from an EMBL/GenBank/DDBJ whole genome shotgun (WGS) entry which is preliminary data.</text>
</comment>
<evidence type="ECO:0000313" key="19">
    <source>
        <dbReference type="Proteomes" id="UP000664521"/>
    </source>
</evidence>
<proteinExistence type="inferred from homology"/>
<evidence type="ECO:0000256" key="9">
    <source>
        <dbReference type="ARBA" id="ARBA00036943"/>
    </source>
</evidence>
<feature type="active site" description="Nucleophile" evidence="14">
    <location>
        <position position="167"/>
    </location>
</feature>
<protein>
    <recommendedName>
        <fullName evidence="11">tRNA pseudouridine synthase 1</fullName>
    </recommendedName>
    <alternativeName>
        <fullName evidence="12">tRNA pseudouridylate synthase 1</fullName>
    </alternativeName>
    <alternativeName>
        <fullName evidence="13">tRNA-uridine isomerase 1</fullName>
    </alternativeName>
</protein>
<comment type="catalytic activity">
    <reaction evidence="1">
        <text>a uridine in mRNA = a pseudouridine in mRNA</text>
        <dbReference type="Rhea" id="RHEA:56644"/>
        <dbReference type="Rhea" id="RHEA-COMP:14658"/>
        <dbReference type="Rhea" id="RHEA-COMP:14659"/>
        <dbReference type="ChEBI" id="CHEBI:65314"/>
        <dbReference type="ChEBI" id="CHEBI:65315"/>
    </reaction>
</comment>
<organism evidence="18 19">
    <name type="scientific">Heterodermia speciosa</name>
    <dbReference type="NCBI Taxonomy" id="116794"/>
    <lineage>
        <taxon>Eukaryota</taxon>
        <taxon>Fungi</taxon>
        <taxon>Dikarya</taxon>
        <taxon>Ascomycota</taxon>
        <taxon>Pezizomycotina</taxon>
        <taxon>Lecanoromycetes</taxon>
        <taxon>OSLEUM clade</taxon>
        <taxon>Lecanoromycetidae</taxon>
        <taxon>Caliciales</taxon>
        <taxon>Physciaceae</taxon>
        <taxon>Heterodermia</taxon>
    </lineage>
</organism>
<dbReference type="FunFam" id="3.30.70.660:FF:000002">
    <property type="entry name" value="tRNA pseudouridine synthase"/>
    <property type="match status" value="1"/>
</dbReference>
<evidence type="ECO:0000256" key="15">
    <source>
        <dbReference type="PIRSR" id="PIRSR641708-2"/>
    </source>
</evidence>
<evidence type="ECO:0000256" key="16">
    <source>
        <dbReference type="SAM" id="MobiDB-lite"/>
    </source>
</evidence>
<evidence type="ECO:0000256" key="14">
    <source>
        <dbReference type="PIRSR" id="PIRSR641708-1"/>
    </source>
</evidence>
<feature type="compositionally biased region" description="Basic and acidic residues" evidence="16">
    <location>
        <begin position="48"/>
        <end position="72"/>
    </location>
</feature>
<dbReference type="GO" id="GO:0031119">
    <property type="term" value="P:tRNA pseudouridine synthesis"/>
    <property type="evidence" value="ECO:0007669"/>
    <property type="project" value="InterPro"/>
</dbReference>
<comment type="subcellular location">
    <subcellularLocation>
        <location evidence="3">Nucleus</location>
    </subcellularLocation>
</comment>
<evidence type="ECO:0000256" key="4">
    <source>
        <dbReference type="ARBA" id="ARBA00009375"/>
    </source>
</evidence>
<keyword evidence="8" id="KW-0539">Nucleus</keyword>
<gene>
    <name evidence="18" type="primary">PUS1</name>
    <name evidence="18" type="ORF">HETSPECPRED_001674</name>
</gene>
<feature type="region of interest" description="Disordered" evidence="16">
    <location>
        <begin position="318"/>
        <end position="345"/>
    </location>
</feature>
<feature type="region of interest" description="Disordered" evidence="16">
    <location>
        <begin position="1"/>
        <end position="72"/>
    </location>
</feature>
<dbReference type="Pfam" id="PF01416">
    <property type="entry name" value="PseudoU_synth_1"/>
    <property type="match status" value="1"/>
</dbReference>
<evidence type="ECO:0000256" key="2">
    <source>
        <dbReference type="ARBA" id="ARBA00001832"/>
    </source>
</evidence>
<comment type="function">
    <text evidence="10">Formation of pseudouridine at positions 27 and 28 in the anticodon stem and loop of transfer RNAs; at positions 34 and 36 of intron-containing precursor tRNA(Ile) and at position 35 in the intron-containing tRNA(Tyr). Catalyzes pseudouridylation at position 44 in U2 snRNA. Also catalyzes pseudouridylation of mRNAs.</text>
</comment>